<dbReference type="EMBL" id="LXQA010509680">
    <property type="protein sequence ID" value="MCI56266.1"/>
    <property type="molecule type" value="Genomic_DNA"/>
</dbReference>
<name>A0A392T7W3_9FABA</name>
<accession>A0A392T7W3</accession>
<reference evidence="1 2" key="1">
    <citation type="journal article" date="2018" name="Front. Plant Sci.">
        <title>Red Clover (Trifolium pratense) and Zigzag Clover (T. medium) - A Picture of Genomic Similarities and Differences.</title>
        <authorList>
            <person name="Dluhosova J."/>
            <person name="Istvanek J."/>
            <person name="Nedelnik J."/>
            <person name="Repkova J."/>
        </authorList>
    </citation>
    <scope>NUCLEOTIDE SEQUENCE [LARGE SCALE GENOMIC DNA]</scope>
    <source>
        <strain evidence="2">cv. 10/8</strain>
        <tissue evidence="1">Leaf</tissue>
    </source>
</reference>
<organism evidence="1 2">
    <name type="scientific">Trifolium medium</name>
    <dbReference type="NCBI Taxonomy" id="97028"/>
    <lineage>
        <taxon>Eukaryota</taxon>
        <taxon>Viridiplantae</taxon>
        <taxon>Streptophyta</taxon>
        <taxon>Embryophyta</taxon>
        <taxon>Tracheophyta</taxon>
        <taxon>Spermatophyta</taxon>
        <taxon>Magnoliopsida</taxon>
        <taxon>eudicotyledons</taxon>
        <taxon>Gunneridae</taxon>
        <taxon>Pentapetalae</taxon>
        <taxon>rosids</taxon>
        <taxon>fabids</taxon>
        <taxon>Fabales</taxon>
        <taxon>Fabaceae</taxon>
        <taxon>Papilionoideae</taxon>
        <taxon>50 kb inversion clade</taxon>
        <taxon>NPAAA clade</taxon>
        <taxon>Hologalegina</taxon>
        <taxon>IRL clade</taxon>
        <taxon>Trifolieae</taxon>
        <taxon>Trifolium</taxon>
    </lineage>
</organism>
<evidence type="ECO:0000313" key="1">
    <source>
        <dbReference type="EMBL" id="MCI56266.1"/>
    </source>
</evidence>
<comment type="caution">
    <text evidence="1">The sequence shown here is derived from an EMBL/GenBank/DDBJ whole genome shotgun (WGS) entry which is preliminary data.</text>
</comment>
<evidence type="ECO:0000313" key="2">
    <source>
        <dbReference type="Proteomes" id="UP000265520"/>
    </source>
</evidence>
<proteinExistence type="predicted"/>
<sequence length="25" mass="2479">FSPGTLIFSDLVSPGASQAKVGEGN</sequence>
<protein>
    <submittedName>
        <fullName evidence="1">Uncharacterized protein</fullName>
    </submittedName>
</protein>
<keyword evidence="2" id="KW-1185">Reference proteome</keyword>
<feature type="non-terminal residue" evidence="1">
    <location>
        <position position="1"/>
    </location>
</feature>
<dbReference type="Proteomes" id="UP000265520">
    <property type="component" value="Unassembled WGS sequence"/>
</dbReference>
<dbReference type="AlphaFoldDB" id="A0A392T7W3"/>